<dbReference type="Gene3D" id="3.20.20.70">
    <property type="entry name" value="Aldolase class I"/>
    <property type="match status" value="1"/>
</dbReference>
<dbReference type="GO" id="GO:0046166">
    <property type="term" value="P:glyceraldehyde-3-phosphate biosynthetic process"/>
    <property type="evidence" value="ECO:0007669"/>
    <property type="project" value="TreeGrafter"/>
</dbReference>
<evidence type="ECO:0000313" key="9">
    <source>
        <dbReference type="EMBL" id="OGG84656.1"/>
    </source>
</evidence>
<keyword evidence="6 7" id="KW-0413">Isomerase</keyword>
<evidence type="ECO:0000256" key="3">
    <source>
        <dbReference type="ARBA" id="ARBA00022432"/>
    </source>
</evidence>
<dbReference type="PROSITE" id="PS51440">
    <property type="entry name" value="TIM_2"/>
    <property type="match status" value="1"/>
</dbReference>
<comment type="function">
    <text evidence="7">Involved in the gluconeogenesis. Catalyzes stereospecifically the conversion of dihydroxyacetone phosphate (DHAP) to D-glyceraldehyde-3-phosphate (G3P).</text>
</comment>
<dbReference type="GO" id="GO:0006096">
    <property type="term" value="P:glycolytic process"/>
    <property type="evidence" value="ECO:0007669"/>
    <property type="project" value="UniProtKB-UniRule"/>
</dbReference>
<dbReference type="EMBL" id="MFMM01000001">
    <property type="protein sequence ID" value="OGG84656.1"/>
    <property type="molecule type" value="Genomic_DNA"/>
</dbReference>
<keyword evidence="4 7" id="KW-0963">Cytoplasm</keyword>
<dbReference type="Pfam" id="PF00121">
    <property type="entry name" value="TIM"/>
    <property type="match status" value="1"/>
</dbReference>
<dbReference type="InterPro" id="IPR000652">
    <property type="entry name" value="Triosephosphate_isomerase"/>
</dbReference>
<evidence type="ECO:0000256" key="2">
    <source>
        <dbReference type="ARBA" id="ARBA00007422"/>
    </source>
</evidence>
<comment type="pathway">
    <text evidence="7 8">Carbohydrate biosynthesis; gluconeogenesis.</text>
</comment>
<feature type="active site" description="Electrophile" evidence="7">
    <location>
        <position position="97"/>
    </location>
</feature>
<dbReference type="PANTHER" id="PTHR21139">
    <property type="entry name" value="TRIOSEPHOSPHATE ISOMERASE"/>
    <property type="match status" value="1"/>
</dbReference>
<dbReference type="Proteomes" id="UP000177325">
    <property type="component" value="Unassembled WGS sequence"/>
</dbReference>
<dbReference type="STRING" id="1798525.A3G90_01040"/>
<dbReference type="GO" id="GO:0004807">
    <property type="term" value="F:triose-phosphate isomerase activity"/>
    <property type="evidence" value="ECO:0007669"/>
    <property type="project" value="UniProtKB-UniRule"/>
</dbReference>
<evidence type="ECO:0000256" key="4">
    <source>
        <dbReference type="ARBA" id="ARBA00022490"/>
    </source>
</evidence>
<dbReference type="GO" id="GO:0006094">
    <property type="term" value="P:gluconeogenesis"/>
    <property type="evidence" value="ECO:0007669"/>
    <property type="project" value="UniProtKB-UniRule"/>
</dbReference>
<dbReference type="HAMAP" id="MF_00147_B">
    <property type="entry name" value="TIM_B"/>
    <property type="match status" value="1"/>
</dbReference>
<gene>
    <name evidence="7" type="primary">tpiA</name>
    <name evidence="9" type="ORF">A3G90_01040</name>
</gene>
<proteinExistence type="inferred from homology"/>
<feature type="binding site" evidence="7">
    <location>
        <position position="173"/>
    </location>
    <ligand>
        <name>substrate</name>
    </ligand>
</feature>
<name>A0A1F6FFM6_9BACT</name>
<keyword evidence="5 7" id="KW-0324">Glycolysis</keyword>
<dbReference type="InterPro" id="IPR035990">
    <property type="entry name" value="TIM_sf"/>
</dbReference>
<evidence type="ECO:0000256" key="5">
    <source>
        <dbReference type="ARBA" id="ARBA00023152"/>
    </source>
</evidence>
<sequence>MKHAHALVMGNWKLNPGNTLEAKTLFAELKKKIPKTTTAKVVVAPPFLFIPELAKGAASVIKLGAQDVHYEERGAVTGEIGAGMLAFFGVEYVIVGHSERRALGETDTQVNKKVQALLKRKLTPVVCIGERLRDSQGQFFNHIAAQLKALTEGLTPLQLQKVVIAYEPIWAIGTGETATAENVKEMQLFIVSTLTKLYERKVAEKVRLIYGGSVKESNAKDIYEQGGMSGFLVGGASLEAAQFAAIIKAVE</sequence>
<dbReference type="InterPro" id="IPR022896">
    <property type="entry name" value="TrioseP_Isoase_bac/euk"/>
</dbReference>
<comment type="subunit">
    <text evidence="7 8">Homodimer.</text>
</comment>
<dbReference type="SUPFAM" id="SSF51351">
    <property type="entry name" value="Triosephosphate isomerase (TIM)"/>
    <property type="match status" value="1"/>
</dbReference>
<reference evidence="9 10" key="1">
    <citation type="journal article" date="2016" name="Nat. Commun.">
        <title>Thousands of microbial genomes shed light on interconnected biogeochemical processes in an aquifer system.</title>
        <authorList>
            <person name="Anantharaman K."/>
            <person name="Brown C.T."/>
            <person name="Hug L.A."/>
            <person name="Sharon I."/>
            <person name="Castelle C.J."/>
            <person name="Probst A.J."/>
            <person name="Thomas B.C."/>
            <person name="Singh A."/>
            <person name="Wilkins M.J."/>
            <person name="Karaoz U."/>
            <person name="Brodie E.L."/>
            <person name="Williams K.H."/>
            <person name="Hubbard S.S."/>
            <person name="Banfield J.F."/>
        </authorList>
    </citation>
    <scope>NUCLEOTIDE SEQUENCE [LARGE SCALE GENOMIC DNA]</scope>
</reference>
<dbReference type="InterPro" id="IPR020861">
    <property type="entry name" value="Triosephosphate_isomerase_AS"/>
</dbReference>
<accession>A0A1F6FFM6</accession>
<dbReference type="PROSITE" id="PS00171">
    <property type="entry name" value="TIM_1"/>
    <property type="match status" value="1"/>
</dbReference>
<dbReference type="EC" id="5.3.1.1" evidence="7 8"/>
<evidence type="ECO:0000256" key="8">
    <source>
        <dbReference type="RuleBase" id="RU363013"/>
    </source>
</evidence>
<dbReference type="FunFam" id="3.20.20.70:FF:000016">
    <property type="entry name" value="Triosephosphate isomerase"/>
    <property type="match status" value="1"/>
</dbReference>
<feature type="binding site" evidence="7">
    <location>
        <begin position="234"/>
        <end position="235"/>
    </location>
    <ligand>
        <name>substrate</name>
    </ligand>
</feature>
<feature type="binding site" evidence="7">
    <location>
        <begin position="11"/>
        <end position="13"/>
    </location>
    <ligand>
        <name>substrate</name>
    </ligand>
</feature>
<dbReference type="UniPathway" id="UPA00109">
    <property type="reaction ID" value="UER00189"/>
</dbReference>
<dbReference type="InterPro" id="IPR013785">
    <property type="entry name" value="Aldolase_TIM"/>
</dbReference>
<comment type="subcellular location">
    <subcellularLocation>
        <location evidence="7 8">Cytoplasm</location>
    </subcellularLocation>
</comment>
<keyword evidence="3 7" id="KW-0312">Gluconeogenesis</keyword>
<dbReference type="UniPathway" id="UPA00138"/>
<comment type="similarity">
    <text evidence="2 7 8">Belongs to the triosephosphate isomerase family.</text>
</comment>
<evidence type="ECO:0000256" key="7">
    <source>
        <dbReference type="HAMAP-Rule" id="MF_00147"/>
    </source>
</evidence>
<comment type="pathway">
    <text evidence="1 7 8">Carbohydrate degradation; glycolysis; D-glyceraldehyde 3-phosphate from glycerone phosphate: step 1/1.</text>
</comment>
<dbReference type="PANTHER" id="PTHR21139:SF42">
    <property type="entry name" value="TRIOSEPHOSPHATE ISOMERASE"/>
    <property type="match status" value="1"/>
</dbReference>
<comment type="caution">
    <text evidence="9">The sequence shown here is derived from an EMBL/GenBank/DDBJ whole genome shotgun (WGS) entry which is preliminary data.</text>
</comment>
<dbReference type="GO" id="GO:0019563">
    <property type="term" value="P:glycerol catabolic process"/>
    <property type="evidence" value="ECO:0007669"/>
    <property type="project" value="TreeGrafter"/>
</dbReference>
<feature type="binding site" evidence="7">
    <location>
        <position position="213"/>
    </location>
    <ligand>
        <name>substrate</name>
    </ligand>
</feature>
<feature type="active site" description="Proton acceptor" evidence="7">
    <location>
        <position position="167"/>
    </location>
</feature>
<dbReference type="AlphaFoldDB" id="A0A1F6FFM6"/>
<comment type="catalytic activity">
    <reaction evidence="7 8">
        <text>D-glyceraldehyde 3-phosphate = dihydroxyacetone phosphate</text>
        <dbReference type="Rhea" id="RHEA:18585"/>
        <dbReference type="ChEBI" id="CHEBI:57642"/>
        <dbReference type="ChEBI" id="CHEBI:59776"/>
        <dbReference type="EC" id="5.3.1.1"/>
    </reaction>
</comment>
<dbReference type="CDD" id="cd00311">
    <property type="entry name" value="TIM"/>
    <property type="match status" value="1"/>
</dbReference>
<evidence type="ECO:0000256" key="1">
    <source>
        <dbReference type="ARBA" id="ARBA00004680"/>
    </source>
</evidence>
<evidence type="ECO:0000313" key="10">
    <source>
        <dbReference type="Proteomes" id="UP000177325"/>
    </source>
</evidence>
<dbReference type="GO" id="GO:0005829">
    <property type="term" value="C:cytosol"/>
    <property type="evidence" value="ECO:0007669"/>
    <property type="project" value="TreeGrafter"/>
</dbReference>
<organism evidence="9 10">
    <name type="scientific">Candidatus Kaiserbacteria bacterium RIFCSPLOWO2_12_FULL_45_26</name>
    <dbReference type="NCBI Taxonomy" id="1798525"/>
    <lineage>
        <taxon>Bacteria</taxon>
        <taxon>Candidatus Kaiseribacteriota</taxon>
    </lineage>
</organism>
<dbReference type="NCBIfam" id="TIGR00419">
    <property type="entry name" value="tim"/>
    <property type="match status" value="1"/>
</dbReference>
<evidence type="ECO:0000256" key="6">
    <source>
        <dbReference type="ARBA" id="ARBA00023235"/>
    </source>
</evidence>
<protein>
    <recommendedName>
        <fullName evidence="7 8">Triosephosphate isomerase</fullName>
        <shortName evidence="7">TIM</shortName>
        <shortName evidence="7">TPI</shortName>
        <ecNumber evidence="7 8">5.3.1.1</ecNumber>
    </recommendedName>
    <alternativeName>
        <fullName evidence="7">Triose-phosphate isomerase</fullName>
    </alternativeName>
</protein>